<dbReference type="GO" id="GO:0016020">
    <property type="term" value="C:membrane"/>
    <property type="evidence" value="ECO:0007669"/>
    <property type="project" value="UniProtKB-SubCell"/>
</dbReference>
<dbReference type="Pfam" id="PF02434">
    <property type="entry name" value="Fringe"/>
    <property type="match status" value="1"/>
</dbReference>
<evidence type="ECO:0000256" key="6">
    <source>
        <dbReference type="ARBA" id="ARBA00022679"/>
    </source>
</evidence>
<evidence type="ECO:0000256" key="9">
    <source>
        <dbReference type="ARBA" id="ARBA00022968"/>
    </source>
</evidence>
<dbReference type="EMBL" id="UXUI01012573">
    <property type="protein sequence ID" value="VDD96971.1"/>
    <property type="molecule type" value="Genomic_DNA"/>
</dbReference>
<evidence type="ECO:0000256" key="3">
    <source>
        <dbReference type="ARBA" id="ARBA00006462"/>
    </source>
</evidence>
<evidence type="ECO:0000256" key="8">
    <source>
        <dbReference type="ARBA" id="ARBA00022741"/>
    </source>
</evidence>
<accession>A0A0N4VNH6</accession>
<dbReference type="EC" id="2.4.1.122" evidence="4"/>
<protein>
    <recommendedName>
        <fullName evidence="4">N-acetylgalactosaminide beta-1,3-galactosyltransferase</fullName>
        <ecNumber evidence="4">2.4.1.122</ecNumber>
    </recommendedName>
</protein>
<evidence type="ECO:0000259" key="12">
    <source>
        <dbReference type="Pfam" id="PF02434"/>
    </source>
</evidence>
<dbReference type="AlphaFoldDB" id="A0A0N4VNH6"/>
<keyword evidence="9" id="KW-0735">Signal-anchor</keyword>
<evidence type="ECO:0000256" key="2">
    <source>
        <dbReference type="ARBA" id="ARBA00004922"/>
    </source>
</evidence>
<dbReference type="STRING" id="51028.A0A0N4VNH6"/>
<keyword evidence="6" id="KW-0808">Transferase</keyword>
<dbReference type="UniPathway" id="UPA00378"/>
<feature type="domain" description="Fringe-like glycosyltransferase" evidence="12">
    <location>
        <begin position="12"/>
        <end position="140"/>
    </location>
</feature>
<comment type="similarity">
    <text evidence="3">Belongs to the glycosyltransferase 31 family. Beta3-Gal-T subfamily.</text>
</comment>
<organism evidence="15">
    <name type="scientific">Enterobius vermicularis</name>
    <name type="common">Human pinworm</name>
    <dbReference type="NCBI Taxonomy" id="51028"/>
    <lineage>
        <taxon>Eukaryota</taxon>
        <taxon>Metazoa</taxon>
        <taxon>Ecdysozoa</taxon>
        <taxon>Nematoda</taxon>
        <taxon>Chromadorea</taxon>
        <taxon>Rhabditida</taxon>
        <taxon>Spirurina</taxon>
        <taxon>Oxyuridomorpha</taxon>
        <taxon>Oxyuroidea</taxon>
        <taxon>Oxyuridae</taxon>
        <taxon>Enterobius</taxon>
    </lineage>
</organism>
<evidence type="ECO:0000256" key="4">
    <source>
        <dbReference type="ARBA" id="ARBA00012557"/>
    </source>
</evidence>
<name>A0A0N4VNH6_ENTVE</name>
<evidence type="ECO:0000313" key="15">
    <source>
        <dbReference type="WBParaSite" id="EVEC_0001253901-mRNA-1"/>
    </source>
</evidence>
<comment type="subcellular location">
    <subcellularLocation>
        <location evidence="1">Membrane</location>
        <topology evidence="1">Single-pass type II membrane protein</topology>
    </subcellularLocation>
</comment>
<keyword evidence="10" id="KW-1133">Transmembrane helix</keyword>
<dbReference type="Proteomes" id="UP000274131">
    <property type="component" value="Unassembled WGS sequence"/>
</dbReference>
<sequence length="182" mass="20926">MSSEADQELPAVNLNTTKGRDYLWSKTKAAFKYIYEHRYTSYDWYLKADDDTYVIVENLKYFLSSQSSKELVYFGARLGVTLKNGFMSGGAGYVLSQTALKKFVTEGIPNEQYCSPHDTVSEDVEMAICLEKIGVQPGESRDAQEKHRFLAEEPEALLANDKNWVRNWTFYPMKSVYNKFSM</sequence>
<proteinExistence type="inferred from homology"/>
<dbReference type="PANTHER" id="PTHR23033">
    <property type="entry name" value="BETA1,3-GALACTOSYLTRANSFERASE"/>
    <property type="match status" value="1"/>
</dbReference>
<keyword evidence="11" id="KW-0472">Membrane</keyword>
<evidence type="ECO:0000256" key="10">
    <source>
        <dbReference type="ARBA" id="ARBA00022989"/>
    </source>
</evidence>
<dbReference type="GO" id="GO:0016263">
    <property type="term" value="F:glycoprotein-N-acetylgalactosamine 3-beta-galactosyltransferase activity"/>
    <property type="evidence" value="ECO:0007669"/>
    <property type="project" value="UniProtKB-EC"/>
</dbReference>
<dbReference type="GO" id="GO:0000166">
    <property type="term" value="F:nucleotide binding"/>
    <property type="evidence" value="ECO:0007669"/>
    <property type="project" value="UniProtKB-KW"/>
</dbReference>
<evidence type="ECO:0000313" key="14">
    <source>
        <dbReference type="Proteomes" id="UP000274131"/>
    </source>
</evidence>
<keyword evidence="8" id="KW-0547">Nucleotide-binding</keyword>
<comment type="pathway">
    <text evidence="2">Protein modification; protein glycosylation.</text>
</comment>
<reference evidence="13 14" key="2">
    <citation type="submission" date="2018-10" db="EMBL/GenBank/DDBJ databases">
        <authorList>
            <consortium name="Pathogen Informatics"/>
        </authorList>
    </citation>
    <scope>NUCLEOTIDE SEQUENCE [LARGE SCALE GENOMIC DNA]</scope>
</reference>
<evidence type="ECO:0000256" key="1">
    <source>
        <dbReference type="ARBA" id="ARBA00004606"/>
    </source>
</evidence>
<evidence type="ECO:0000256" key="7">
    <source>
        <dbReference type="ARBA" id="ARBA00022692"/>
    </source>
</evidence>
<dbReference type="OrthoDB" id="414175at2759"/>
<keyword evidence="7" id="KW-0812">Transmembrane</keyword>
<evidence type="ECO:0000256" key="11">
    <source>
        <dbReference type="ARBA" id="ARBA00023136"/>
    </source>
</evidence>
<dbReference type="Gene3D" id="3.90.550.50">
    <property type="match status" value="1"/>
</dbReference>
<dbReference type="WBParaSite" id="EVEC_0001253901-mRNA-1">
    <property type="protein sequence ID" value="EVEC_0001253901-mRNA-1"/>
    <property type="gene ID" value="EVEC_0001253901"/>
</dbReference>
<evidence type="ECO:0000313" key="13">
    <source>
        <dbReference type="EMBL" id="VDD96971.1"/>
    </source>
</evidence>
<dbReference type="InterPro" id="IPR003378">
    <property type="entry name" value="Fringe-like_glycosylTrfase"/>
</dbReference>
<gene>
    <name evidence="13" type="ORF">EVEC_LOCUS11722</name>
</gene>
<dbReference type="InterPro" id="IPR026050">
    <property type="entry name" value="C1GALT1/C1GALT1_chp1"/>
</dbReference>
<keyword evidence="14" id="KW-1185">Reference proteome</keyword>
<dbReference type="PANTHER" id="PTHR23033:SF14">
    <property type="entry name" value="GLYCOPROTEIN-N-ACETYLGALACTOSAMINE 3-BETA-GALACTOSYLTRANSFERASE 1-RELATED"/>
    <property type="match status" value="1"/>
</dbReference>
<evidence type="ECO:0000256" key="5">
    <source>
        <dbReference type="ARBA" id="ARBA00022676"/>
    </source>
</evidence>
<keyword evidence="5" id="KW-0328">Glycosyltransferase</keyword>
<reference evidence="15" key="1">
    <citation type="submission" date="2017-02" db="UniProtKB">
        <authorList>
            <consortium name="WormBaseParasite"/>
        </authorList>
    </citation>
    <scope>IDENTIFICATION</scope>
</reference>